<dbReference type="InterPro" id="IPR015422">
    <property type="entry name" value="PyrdxlP-dep_Trfase_small"/>
</dbReference>
<dbReference type="GO" id="GO:0016594">
    <property type="term" value="F:glycine binding"/>
    <property type="evidence" value="ECO:0007669"/>
    <property type="project" value="TreeGrafter"/>
</dbReference>
<reference evidence="10" key="1">
    <citation type="submission" date="2020-02" db="EMBL/GenBank/DDBJ databases">
        <authorList>
            <person name="Meier V. D."/>
        </authorList>
    </citation>
    <scope>NUCLEOTIDE SEQUENCE</scope>
    <source>
        <strain evidence="10">AVDCRST_MAG50</strain>
    </source>
</reference>
<dbReference type="Gene3D" id="3.40.640.10">
    <property type="entry name" value="Type I PLP-dependent aspartate aminotransferase-like (Major domain)"/>
    <property type="match status" value="1"/>
</dbReference>
<feature type="region of interest" description="Disordered" evidence="7">
    <location>
        <begin position="504"/>
        <end position="529"/>
    </location>
</feature>
<dbReference type="Gene3D" id="3.90.1150.10">
    <property type="entry name" value="Aspartate Aminotransferase, domain 1"/>
    <property type="match status" value="1"/>
</dbReference>
<dbReference type="EC" id="1.4.4.2" evidence="3"/>
<organism evidence="10">
    <name type="scientific">uncultured Acidimicrobiales bacterium</name>
    <dbReference type="NCBI Taxonomy" id="310071"/>
    <lineage>
        <taxon>Bacteria</taxon>
        <taxon>Bacillati</taxon>
        <taxon>Actinomycetota</taxon>
        <taxon>Acidimicrobiia</taxon>
        <taxon>Acidimicrobiales</taxon>
        <taxon>environmental samples</taxon>
    </lineage>
</organism>
<dbReference type="InterPro" id="IPR015424">
    <property type="entry name" value="PyrdxlP-dep_Trfase"/>
</dbReference>
<keyword evidence="5 10" id="KW-0560">Oxidoreductase</keyword>
<dbReference type="GO" id="GO:0005960">
    <property type="term" value="C:glycine cleavage complex"/>
    <property type="evidence" value="ECO:0007669"/>
    <property type="project" value="TreeGrafter"/>
</dbReference>
<dbReference type="GO" id="GO:0005829">
    <property type="term" value="C:cytosol"/>
    <property type="evidence" value="ECO:0007669"/>
    <property type="project" value="TreeGrafter"/>
</dbReference>
<evidence type="ECO:0000259" key="9">
    <source>
        <dbReference type="Pfam" id="PF21478"/>
    </source>
</evidence>
<dbReference type="InterPro" id="IPR049315">
    <property type="entry name" value="GDC-P_N"/>
</dbReference>
<name>A0A6J4IWD1_9ACTN</name>
<dbReference type="GO" id="GO:0004375">
    <property type="term" value="F:glycine dehydrogenase (decarboxylating) activity"/>
    <property type="evidence" value="ECO:0007669"/>
    <property type="project" value="UniProtKB-EC"/>
</dbReference>
<evidence type="ECO:0000313" key="10">
    <source>
        <dbReference type="EMBL" id="CAA9263463.1"/>
    </source>
</evidence>
<comment type="catalytic activity">
    <reaction evidence="6">
        <text>N(6)-[(R)-lipoyl]-L-lysyl-[glycine-cleavage complex H protein] + glycine + H(+) = N(6)-[(R)-S(8)-aminomethyldihydrolipoyl]-L-lysyl-[glycine-cleavage complex H protein] + CO2</text>
        <dbReference type="Rhea" id="RHEA:24304"/>
        <dbReference type="Rhea" id="RHEA-COMP:10494"/>
        <dbReference type="Rhea" id="RHEA-COMP:10495"/>
        <dbReference type="ChEBI" id="CHEBI:15378"/>
        <dbReference type="ChEBI" id="CHEBI:16526"/>
        <dbReference type="ChEBI" id="CHEBI:57305"/>
        <dbReference type="ChEBI" id="CHEBI:83099"/>
        <dbReference type="ChEBI" id="CHEBI:83143"/>
        <dbReference type="EC" id="1.4.4.2"/>
    </reaction>
</comment>
<dbReference type="FunFam" id="3.40.640.10:FF:000224">
    <property type="entry name" value="Probable glycine dehydrogenase (decarboxylating) subunit 2"/>
    <property type="match status" value="1"/>
</dbReference>
<dbReference type="Pfam" id="PF02347">
    <property type="entry name" value="GDC-P"/>
    <property type="match status" value="1"/>
</dbReference>
<dbReference type="PANTHER" id="PTHR11773">
    <property type="entry name" value="GLYCINE DEHYDROGENASE, DECARBOXYLATING"/>
    <property type="match status" value="1"/>
</dbReference>
<dbReference type="AlphaFoldDB" id="A0A6J4IWD1"/>
<evidence type="ECO:0000256" key="4">
    <source>
        <dbReference type="ARBA" id="ARBA00022898"/>
    </source>
</evidence>
<evidence type="ECO:0000256" key="1">
    <source>
        <dbReference type="ARBA" id="ARBA00001933"/>
    </source>
</evidence>
<dbReference type="EMBL" id="CADCTF010000140">
    <property type="protein sequence ID" value="CAA9263463.1"/>
    <property type="molecule type" value="Genomic_DNA"/>
</dbReference>
<dbReference type="InterPro" id="IPR015421">
    <property type="entry name" value="PyrdxlP-dep_Trfase_major"/>
</dbReference>
<proteinExistence type="predicted"/>
<protein>
    <recommendedName>
        <fullName evidence="3">glycine dehydrogenase (aminomethyl-transferring)</fullName>
        <ecNumber evidence="3">1.4.4.2</ecNumber>
    </recommendedName>
</protein>
<keyword evidence="4" id="KW-0663">Pyridoxal phosphate</keyword>
<dbReference type="GO" id="GO:0019464">
    <property type="term" value="P:glycine decarboxylation via glycine cleavage system"/>
    <property type="evidence" value="ECO:0007669"/>
    <property type="project" value="TreeGrafter"/>
</dbReference>
<gene>
    <name evidence="10" type="ORF">AVDCRST_MAG50-3001</name>
</gene>
<comment type="cofactor">
    <cofactor evidence="1">
        <name>pyridoxal 5'-phosphate</name>
        <dbReference type="ChEBI" id="CHEBI:597326"/>
    </cofactor>
</comment>
<evidence type="ECO:0000256" key="3">
    <source>
        <dbReference type="ARBA" id="ARBA00012134"/>
    </source>
</evidence>
<dbReference type="GO" id="GO:0030170">
    <property type="term" value="F:pyridoxal phosphate binding"/>
    <property type="evidence" value="ECO:0007669"/>
    <property type="project" value="TreeGrafter"/>
</dbReference>
<dbReference type="SUPFAM" id="SSF53383">
    <property type="entry name" value="PLP-dependent transferases"/>
    <property type="match status" value="1"/>
</dbReference>
<evidence type="ECO:0000259" key="8">
    <source>
        <dbReference type="Pfam" id="PF02347"/>
    </source>
</evidence>
<dbReference type="Pfam" id="PF21478">
    <property type="entry name" value="GcvP2_C"/>
    <property type="match status" value="1"/>
</dbReference>
<dbReference type="NCBIfam" id="NF003346">
    <property type="entry name" value="PRK04366.1"/>
    <property type="match status" value="1"/>
</dbReference>
<accession>A0A6J4IWD1</accession>
<sequence>MSTTRAAAGGKATSAPLMGRDEEPTIFELSVPGRSAWSFRTTDLPEWDAADLVPAAHLAADDERVALAEVSERDLVAHITRLTHRQYSVDLGAYPLGSCTMKYNPKLCDDAASLPGLTNVHPAAPAEMVQGWLELLVDLGESLCRVTGMDAITLQPPAGASGELTGLLLMRAWHESRGRHPTKVIIPDSAHGTNPASVTLGGYETVTVPSDARGCVDVAALRERLDADVAGIMLTNPNTLGLFEEDIAEIAAAVHEVEGLLYYDGANLNAILGVTRPGDMGFDIVHMNLHKTFAVPHGGGGPGAGPVAVGARLAPFLPGPIPTEVSPGTFDWVTPAQSIGRVHGWHGNSLALARAWSYILANGGDGLRRVAEGAVLNANWLRHRLRDVYDIPYDRPNMHEFVAATTGLKKATGIKALDVAKRLLEEGFHAPTVYFPLIVDEALMFEPTETESLQTLEALGDALELIASEARTAGNAEAGRAAPRTAPVRRVDEARAARQLIPTWDARPSQMPPFETGVSQSDRDARPTI</sequence>
<feature type="domain" description="Glycine dehydrogenase C-terminal" evidence="9">
    <location>
        <begin position="372"/>
        <end position="477"/>
    </location>
</feature>
<dbReference type="Gene3D" id="6.20.440.10">
    <property type="match status" value="1"/>
</dbReference>
<evidence type="ECO:0000256" key="2">
    <source>
        <dbReference type="ARBA" id="ARBA00003788"/>
    </source>
</evidence>
<feature type="region of interest" description="Disordered" evidence="7">
    <location>
        <begin position="1"/>
        <end position="21"/>
    </location>
</feature>
<evidence type="ECO:0000256" key="5">
    <source>
        <dbReference type="ARBA" id="ARBA00023002"/>
    </source>
</evidence>
<evidence type="ECO:0000256" key="7">
    <source>
        <dbReference type="SAM" id="MobiDB-lite"/>
    </source>
</evidence>
<dbReference type="PANTHER" id="PTHR11773:SF1">
    <property type="entry name" value="GLYCINE DEHYDROGENASE (DECARBOXYLATING), MITOCHONDRIAL"/>
    <property type="match status" value="1"/>
</dbReference>
<dbReference type="InterPro" id="IPR020581">
    <property type="entry name" value="GDC_P"/>
</dbReference>
<feature type="domain" description="Glycine cleavage system P-protein N-terminal" evidence="8">
    <location>
        <begin position="112"/>
        <end position="320"/>
    </location>
</feature>
<evidence type="ECO:0000256" key="6">
    <source>
        <dbReference type="ARBA" id="ARBA00049026"/>
    </source>
</evidence>
<dbReference type="InterPro" id="IPR049316">
    <property type="entry name" value="GDC-P_C"/>
</dbReference>
<comment type="function">
    <text evidence="2">The glycine cleavage system catalyzes the degradation of glycine. The P protein binds the alpha-amino group of glycine through its pyridoxal phosphate cofactor; CO(2) is released and the remaining methylamine moiety is then transferred to the lipoamide cofactor of the H protein.</text>
</comment>